<comment type="caution">
    <text evidence="1">The sequence shown here is derived from an EMBL/GenBank/DDBJ whole genome shotgun (WGS) entry which is preliminary data.</text>
</comment>
<dbReference type="Proteomes" id="UP000078397">
    <property type="component" value="Unassembled WGS sequence"/>
</dbReference>
<protein>
    <submittedName>
        <fullName evidence="1">Uncharacterized protein</fullName>
    </submittedName>
</protein>
<proteinExistence type="predicted"/>
<keyword evidence="2" id="KW-1185">Reference proteome</keyword>
<gene>
    <name evidence="1" type="ORF">VFPPC_02315</name>
</gene>
<dbReference type="KEGG" id="pchm:VFPPC_02315"/>
<dbReference type="RefSeq" id="XP_018146263.2">
    <property type="nucleotide sequence ID" value="XM_018281986.2"/>
</dbReference>
<dbReference type="AlphaFoldDB" id="A0A179FVP3"/>
<organism evidence="1 2">
    <name type="scientific">Pochonia chlamydosporia 170</name>
    <dbReference type="NCBI Taxonomy" id="1380566"/>
    <lineage>
        <taxon>Eukaryota</taxon>
        <taxon>Fungi</taxon>
        <taxon>Dikarya</taxon>
        <taxon>Ascomycota</taxon>
        <taxon>Pezizomycotina</taxon>
        <taxon>Sordariomycetes</taxon>
        <taxon>Hypocreomycetidae</taxon>
        <taxon>Hypocreales</taxon>
        <taxon>Clavicipitaceae</taxon>
        <taxon>Pochonia</taxon>
    </lineage>
</organism>
<reference evidence="1 2" key="1">
    <citation type="journal article" date="2016" name="PLoS Pathog.">
        <title>Biosynthesis of antibiotic leucinostatins in bio-control fungus Purpureocillium lilacinum and their inhibition on phytophthora revealed by genome mining.</title>
        <authorList>
            <person name="Wang G."/>
            <person name="Liu Z."/>
            <person name="Lin R."/>
            <person name="Li E."/>
            <person name="Mao Z."/>
            <person name="Ling J."/>
            <person name="Yang Y."/>
            <person name="Yin W.B."/>
            <person name="Xie B."/>
        </authorList>
    </citation>
    <scope>NUCLEOTIDE SEQUENCE [LARGE SCALE GENOMIC DNA]</scope>
    <source>
        <strain evidence="1">170</strain>
    </source>
</reference>
<evidence type="ECO:0000313" key="2">
    <source>
        <dbReference type="Proteomes" id="UP000078397"/>
    </source>
</evidence>
<dbReference type="EMBL" id="LSBJ02000002">
    <property type="protein sequence ID" value="OAQ69726.2"/>
    <property type="molecule type" value="Genomic_DNA"/>
</dbReference>
<evidence type="ECO:0000313" key="1">
    <source>
        <dbReference type="EMBL" id="OAQ69726.2"/>
    </source>
</evidence>
<name>A0A179FVP3_METCM</name>
<dbReference type="GeneID" id="28845980"/>
<accession>A0A179FVP3</accession>
<sequence length="196" mass="22438">MCEIKERPIVDELPTLQAIPWEMLAKGREMSPTQATTCRRSDSPFAPKNTAKFCSVGHRSTKRDFVCSSGKVKIAGYQSEAFDCPARLYHAYHHQQLSTEQGRKRSVGDTSQAATSMVNSVGWVMISGLFLMLQFDRPKARYDTYTWHSSEHMEYNAVHFRGVVHRLRFEWVYSVKDRSGETRNTHSLCNRGEQVA</sequence>